<organism evidence="2 3">
    <name type="scientific">Riccia fluitans</name>
    <dbReference type="NCBI Taxonomy" id="41844"/>
    <lineage>
        <taxon>Eukaryota</taxon>
        <taxon>Viridiplantae</taxon>
        <taxon>Streptophyta</taxon>
        <taxon>Embryophyta</taxon>
        <taxon>Marchantiophyta</taxon>
        <taxon>Marchantiopsida</taxon>
        <taxon>Marchantiidae</taxon>
        <taxon>Marchantiales</taxon>
        <taxon>Ricciaceae</taxon>
        <taxon>Riccia</taxon>
    </lineage>
</organism>
<feature type="compositionally biased region" description="Polar residues" evidence="1">
    <location>
        <begin position="101"/>
        <end position="111"/>
    </location>
</feature>
<protein>
    <submittedName>
        <fullName evidence="2">Uncharacterized protein</fullName>
    </submittedName>
</protein>
<feature type="compositionally biased region" description="Basic residues" evidence="1">
    <location>
        <begin position="116"/>
        <end position="131"/>
    </location>
</feature>
<proteinExistence type="predicted"/>
<accession>A0ABD1ZAB3</accession>
<comment type="caution">
    <text evidence="2">The sequence shown here is derived from an EMBL/GenBank/DDBJ whole genome shotgun (WGS) entry which is preliminary data.</text>
</comment>
<evidence type="ECO:0000313" key="3">
    <source>
        <dbReference type="Proteomes" id="UP001605036"/>
    </source>
</evidence>
<sequence length="191" mass="21608">MLAGGLTSAVKEYVRKFSGGTGKAVVMVSWAPALIKIIKHNRALLFGSLLNCAEPWEVYADYSGSYEQADVLRAIHSRKAMSKDALPKLLRLKPKKRVENAPQQPRHSLSQGRDGPRHRPRPRHERPRWRHARPERPGLLRSLTWRSCPPRSEKSKNYQAVALRSRHRGRSPGGRTAASRRRAGRCRVTGL</sequence>
<dbReference type="AlphaFoldDB" id="A0ABD1ZAB3"/>
<keyword evidence="3" id="KW-1185">Reference proteome</keyword>
<reference evidence="2 3" key="1">
    <citation type="submission" date="2024-09" db="EMBL/GenBank/DDBJ databases">
        <title>Chromosome-scale assembly of Riccia fluitans.</title>
        <authorList>
            <person name="Paukszto L."/>
            <person name="Sawicki J."/>
            <person name="Karawczyk K."/>
            <person name="Piernik-Szablinska J."/>
            <person name="Szczecinska M."/>
            <person name="Mazdziarz M."/>
        </authorList>
    </citation>
    <scope>NUCLEOTIDE SEQUENCE [LARGE SCALE GENOMIC DNA]</scope>
    <source>
        <strain evidence="2">Rf_01</strain>
        <tissue evidence="2">Aerial parts of the thallus</tissue>
    </source>
</reference>
<evidence type="ECO:0000256" key="1">
    <source>
        <dbReference type="SAM" id="MobiDB-lite"/>
    </source>
</evidence>
<dbReference type="Proteomes" id="UP001605036">
    <property type="component" value="Unassembled WGS sequence"/>
</dbReference>
<feature type="region of interest" description="Disordered" evidence="1">
    <location>
        <begin position="92"/>
        <end position="191"/>
    </location>
</feature>
<dbReference type="EMBL" id="JBHFFA010000002">
    <property type="protein sequence ID" value="KAL2644663.1"/>
    <property type="molecule type" value="Genomic_DNA"/>
</dbReference>
<name>A0ABD1ZAB3_9MARC</name>
<gene>
    <name evidence="2" type="ORF">R1flu_012250</name>
</gene>
<evidence type="ECO:0000313" key="2">
    <source>
        <dbReference type="EMBL" id="KAL2644663.1"/>
    </source>
</evidence>